<reference evidence="1" key="1">
    <citation type="submission" date="2021-06" db="EMBL/GenBank/DDBJ databases">
        <authorList>
            <person name="Kallberg Y."/>
            <person name="Tangrot J."/>
            <person name="Rosling A."/>
        </authorList>
    </citation>
    <scope>NUCLEOTIDE SEQUENCE</scope>
    <source>
        <strain evidence="1">MA461A</strain>
    </source>
</reference>
<keyword evidence="2" id="KW-1185">Reference proteome</keyword>
<protein>
    <submittedName>
        <fullName evidence="1">34506_t:CDS:1</fullName>
    </submittedName>
</protein>
<evidence type="ECO:0000313" key="1">
    <source>
        <dbReference type="EMBL" id="CAG8784178.1"/>
    </source>
</evidence>
<accession>A0ACA9R9W8</accession>
<gene>
    <name evidence="1" type="ORF">RPERSI_LOCUS18035</name>
</gene>
<name>A0ACA9R9W8_9GLOM</name>
<organism evidence="1 2">
    <name type="scientific">Racocetra persica</name>
    <dbReference type="NCBI Taxonomy" id="160502"/>
    <lineage>
        <taxon>Eukaryota</taxon>
        <taxon>Fungi</taxon>
        <taxon>Fungi incertae sedis</taxon>
        <taxon>Mucoromycota</taxon>
        <taxon>Glomeromycotina</taxon>
        <taxon>Glomeromycetes</taxon>
        <taxon>Diversisporales</taxon>
        <taxon>Gigasporaceae</taxon>
        <taxon>Racocetra</taxon>
    </lineage>
</organism>
<feature type="non-terminal residue" evidence="1">
    <location>
        <position position="1"/>
    </location>
</feature>
<sequence length="81" mass="9110">KDPFCPFEISTQRTSNIGAPKMHSAKLQKSYSLMHIIDKENLNDNDLISFDNEIELLAAEPETLVINLIEQTDPVAPSIQK</sequence>
<dbReference type="Proteomes" id="UP000789920">
    <property type="component" value="Unassembled WGS sequence"/>
</dbReference>
<comment type="caution">
    <text evidence="1">The sequence shown here is derived from an EMBL/GenBank/DDBJ whole genome shotgun (WGS) entry which is preliminary data.</text>
</comment>
<dbReference type="EMBL" id="CAJVQC010047116">
    <property type="protein sequence ID" value="CAG8784178.1"/>
    <property type="molecule type" value="Genomic_DNA"/>
</dbReference>
<evidence type="ECO:0000313" key="2">
    <source>
        <dbReference type="Proteomes" id="UP000789920"/>
    </source>
</evidence>
<proteinExistence type="predicted"/>